<dbReference type="Pfam" id="PF08241">
    <property type="entry name" value="Methyltransf_11"/>
    <property type="match status" value="1"/>
</dbReference>
<dbReference type="CDD" id="cd02440">
    <property type="entry name" value="AdoMet_MTases"/>
    <property type="match status" value="1"/>
</dbReference>
<dbReference type="Proteomes" id="UP000198755">
    <property type="component" value="Unassembled WGS sequence"/>
</dbReference>
<reference evidence="2 3" key="1">
    <citation type="submission" date="2016-10" db="EMBL/GenBank/DDBJ databases">
        <authorList>
            <person name="de Groot N.N."/>
        </authorList>
    </citation>
    <scope>NUCLEOTIDE SEQUENCE [LARGE SCALE GENOMIC DNA]</scope>
    <source>
        <strain evidence="2 3">NE2</strain>
    </source>
</reference>
<organism evidence="2 3">
    <name type="scientific">Methylocapsa palsarum</name>
    <dbReference type="NCBI Taxonomy" id="1612308"/>
    <lineage>
        <taxon>Bacteria</taxon>
        <taxon>Pseudomonadati</taxon>
        <taxon>Pseudomonadota</taxon>
        <taxon>Alphaproteobacteria</taxon>
        <taxon>Hyphomicrobiales</taxon>
        <taxon>Beijerinckiaceae</taxon>
        <taxon>Methylocapsa</taxon>
    </lineage>
</organism>
<dbReference type="AlphaFoldDB" id="A0A1I3XFZ5"/>
<dbReference type="OrthoDB" id="9787738at2"/>
<sequence length="255" mass="27895">MSTNQQAYAAAHYSPLAENYVTSLDHSVGEDLDQIETILREGGAARVLDLGCGGGHVSYRAAAHAGEVVACDVTASMLEAVARTAAERGLANIHVQQAAAESLPFDDASFDFVLCRFTAHHWRDLEAGLREARRVLKDCGRAVFIDVVAPSERVLDTHLQAIELLRDFSHVRNYSVAEWVAALSRSGFAVDQISARKMRMTFPVWIARARTAPDIAAAIRSLQSAAPDFVRRYFAIAEEGDFDLDSATFLTRRSA</sequence>
<dbReference type="GO" id="GO:0008757">
    <property type="term" value="F:S-adenosylmethionine-dependent methyltransferase activity"/>
    <property type="evidence" value="ECO:0007669"/>
    <property type="project" value="InterPro"/>
</dbReference>
<dbReference type="SUPFAM" id="SSF53335">
    <property type="entry name" value="S-adenosyl-L-methionine-dependent methyltransferases"/>
    <property type="match status" value="1"/>
</dbReference>
<dbReference type="PANTHER" id="PTHR43591">
    <property type="entry name" value="METHYLTRANSFERASE"/>
    <property type="match status" value="1"/>
</dbReference>
<evidence type="ECO:0000313" key="3">
    <source>
        <dbReference type="Proteomes" id="UP000198755"/>
    </source>
</evidence>
<dbReference type="EMBL" id="FOSN01000003">
    <property type="protein sequence ID" value="SFK18410.1"/>
    <property type="molecule type" value="Genomic_DNA"/>
</dbReference>
<name>A0A1I3XFZ5_9HYPH</name>
<keyword evidence="3" id="KW-1185">Reference proteome</keyword>
<dbReference type="InterPro" id="IPR029063">
    <property type="entry name" value="SAM-dependent_MTases_sf"/>
</dbReference>
<dbReference type="PANTHER" id="PTHR43591:SF24">
    <property type="entry name" value="2-METHOXY-6-POLYPRENYL-1,4-BENZOQUINOL METHYLASE, MITOCHONDRIAL"/>
    <property type="match status" value="1"/>
</dbReference>
<feature type="domain" description="Methyltransferase type 11" evidence="1">
    <location>
        <begin position="48"/>
        <end position="144"/>
    </location>
</feature>
<accession>A0A1I3XFZ5</accession>
<dbReference type="STRING" id="1612308.SAMN05444581_103100"/>
<dbReference type="RefSeq" id="WP_091679231.1">
    <property type="nucleotide sequence ID" value="NZ_FOSN01000003.1"/>
</dbReference>
<dbReference type="GO" id="GO:0032259">
    <property type="term" value="P:methylation"/>
    <property type="evidence" value="ECO:0007669"/>
    <property type="project" value="UniProtKB-KW"/>
</dbReference>
<evidence type="ECO:0000259" key="1">
    <source>
        <dbReference type="Pfam" id="PF08241"/>
    </source>
</evidence>
<keyword evidence="2" id="KW-0808">Transferase</keyword>
<dbReference type="InterPro" id="IPR013216">
    <property type="entry name" value="Methyltransf_11"/>
</dbReference>
<dbReference type="Gene3D" id="3.40.50.150">
    <property type="entry name" value="Vaccinia Virus protein VP39"/>
    <property type="match status" value="1"/>
</dbReference>
<gene>
    <name evidence="2" type="ORF">SAMN05444581_103100</name>
</gene>
<keyword evidence="2" id="KW-0489">Methyltransferase</keyword>
<evidence type="ECO:0000313" key="2">
    <source>
        <dbReference type="EMBL" id="SFK18410.1"/>
    </source>
</evidence>
<protein>
    <submittedName>
        <fullName evidence="2">Methyltransferase domain-containing protein</fullName>
    </submittedName>
</protein>
<proteinExistence type="predicted"/>